<accession>A0A377BXT8</accession>
<sequence>MSTQNLAQRSVHQVRCGVIQTNTGTTSLINISLHRVAHFQRTRSKFTDVTNRLAVFLRIFHRKGEVSAFQFAFIANLTRRIPHRMAFDPARPQLPGLH</sequence>
<evidence type="ECO:0000313" key="1">
    <source>
        <dbReference type="EMBL" id="STL78523.1"/>
    </source>
</evidence>
<reference evidence="1 2" key="1">
    <citation type="submission" date="2018-06" db="EMBL/GenBank/DDBJ databases">
        <authorList>
            <consortium name="Pathogen Informatics"/>
            <person name="Doyle S."/>
        </authorList>
    </citation>
    <scope>NUCLEOTIDE SEQUENCE [LARGE SCALE GENOMIC DNA]</scope>
    <source>
        <strain evidence="1 2">NCTC13148</strain>
    </source>
</reference>
<gene>
    <name evidence="1" type="ORF">NCTC13148_02535</name>
</gene>
<evidence type="ECO:0000313" key="2">
    <source>
        <dbReference type="Proteomes" id="UP000254255"/>
    </source>
</evidence>
<dbReference type="EMBL" id="UGET01000004">
    <property type="protein sequence ID" value="STL78523.1"/>
    <property type="molecule type" value="Genomic_DNA"/>
</dbReference>
<proteinExistence type="predicted"/>
<dbReference type="Proteomes" id="UP000254255">
    <property type="component" value="Unassembled WGS sequence"/>
</dbReference>
<name>A0A377BXT8_ECOLX</name>
<dbReference type="AlphaFoldDB" id="A0A377BXT8"/>
<organism evidence="1 2">
    <name type="scientific">Escherichia coli</name>
    <dbReference type="NCBI Taxonomy" id="562"/>
    <lineage>
        <taxon>Bacteria</taxon>
        <taxon>Pseudomonadati</taxon>
        <taxon>Pseudomonadota</taxon>
        <taxon>Gammaproteobacteria</taxon>
        <taxon>Enterobacterales</taxon>
        <taxon>Enterobacteriaceae</taxon>
        <taxon>Escherichia</taxon>
    </lineage>
</organism>
<protein>
    <submittedName>
        <fullName evidence="1">Uncharacterized protein</fullName>
    </submittedName>
</protein>